<name>A0A1B6G4D9_9HEMI</name>
<feature type="compositionally biased region" description="Low complexity" evidence="4">
    <location>
        <begin position="65"/>
        <end position="74"/>
    </location>
</feature>
<feature type="region of interest" description="Disordered" evidence="4">
    <location>
        <begin position="215"/>
        <end position="242"/>
    </location>
</feature>
<dbReference type="InterPro" id="IPR052435">
    <property type="entry name" value="YY1-Transcr_Regul"/>
</dbReference>
<keyword evidence="1" id="KW-0805">Transcription regulation</keyword>
<evidence type="ECO:0000256" key="2">
    <source>
        <dbReference type="ARBA" id="ARBA00023163"/>
    </source>
</evidence>
<feature type="region of interest" description="Disordered" evidence="4">
    <location>
        <begin position="1"/>
        <end position="91"/>
    </location>
</feature>
<keyword evidence="3" id="KW-0539">Nucleus</keyword>
<dbReference type="AlphaFoldDB" id="A0A1B6G4D9"/>
<evidence type="ECO:0000256" key="3">
    <source>
        <dbReference type="ARBA" id="ARBA00023242"/>
    </source>
</evidence>
<dbReference type="EMBL" id="GECZ01012586">
    <property type="protein sequence ID" value="JAS57183.1"/>
    <property type="molecule type" value="Transcribed_RNA"/>
</dbReference>
<gene>
    <name evidence="5" type="ORF">g.49716</name>
</gene>
<proteinExistence type="predicted"/>
<evidence type="ECO:0000256" key="4">
    <source>
        <dbReference type="SAM" id="MobiDB-lite"/>
    </source>
</evidence>
<reference evidence="5" key="1">
    <citation type="submission" date="2015-11" db="EMBL/GenBank/DDBJ databases">
        <title>De novo transcriptome assembly of four potential Pierce s Disease insect vectors from Arizona vineyards.</title>
        <authorList>
            <person name="Tassone E.E."/>
        </authorList>
    </citation>
    <scope>NUCLEOTIDE SEQUENCE</scope>
</reference>
<accession>A0A1B6G4D9</accession>
<dbReference type="PANTHER" id="PTHR16088">
    <property type="entry name" value="YY1 ASSOCIATED PROTEIN-RELATED"/>
    <property type="match status" value="1"/>
</dbReference>
<organism evidence="5">
    <name type="scientific">Cuerna arida</name>
    <dbReference type="NCBI Taxonomy" id="1464854"/>
    <lineage>
        <taxon>Eukaryota</taxon>
        <taxon>Metazoa</taxon>
        <taxon>Ecdysozoa</taxon>
        <taxon>Arthropoda</taxon>
        <taxon>Hexapoda</taxon>
        <taxon>Insecta</taxon>
        <taxon>Pterygota</taxon>
        <taxon>Neoptera</taxon>
        <taxon>Paraneoptera</taxon>
        <taxon>Hemiptera</taxon>
        <taxon>Auchenorrhyncha</taxon>
        <taxon>Membracoidea</taxon>
        <taxon>Cicadellidae</taxon>
        <taxon>Cicadellinae</taxon>
        <taxon>Proconiini</taxon>
        <taxon>Cuerna</taxon>
    </lineage>
</organism>
<keyword evidence="2" id="KW-0804">Transcription</keyword>
<dbReference type="GO" id="GO:0003712">
    <property type="term" value="F:transcription coregulator activity"/>
    <property type="evidence" value="ECO:0007669"/>
    <property type="project" value="TreeGrafter"/>
</dbReference>
<feature type="compositionally biased region" description="Pro residues" evidence="4">
    <location>
        <begin position="75"/>
        <end position="85"/>
    </location>
</feature>
<evidence type="ECO:0000256" key="1">
    <source>
        <dbReference type="ARBA" id="ARBA00023015"/>
    </source>
</evidence>
<dbReference type="GO" id="GO:0005634">
    <property type="term" value="C:nucleus"/>
    <property type="evidence" value="ECO:0007669"/>
    <property type="project" value="TreeGrafter"/>
</dbReference>
<dbReference type="GO" id="GO:0006355">
    <property type="term" value="P:regulation of DNA-templated transcription"/>
    <property type="evidence" value="ECO:0007669"/>
    <property type="project" value="TreeGrafter"/>
</dbReference>
<protein>
    <submittedName>
        <fullName evidence="5">Uncharacterized protein</fullName>
    </submittedName>
</protein>
<sequence length="242" mass="27214">LLQQNPAVPPPVVGFLTPVKVPAPDINPEIKLLIDKELSEDSSDEEYNPENEEEEQSDDDDKGDTSVVSDLDSLPPTPASLPAPLTPLQDCSMDEDSVFKVPQENVGQRTRSKLDLNQLPLESLEQAFVPPDITQDMYEQECDNPDWHQFLKEFTQPLAVNETLDDDVDNDPEYNILEDIEGQPVEDKEEMRKDRAVKVTKRELNALISELFECTDIPSSDDETNDQTSESIAALEESIMKE</sequence>
<evidence type="ECO:0000313" key="5">
    <source>
        <dbReference type="EMBL" id="JAS57183.1"/>
    </source>
</evidence>
<feature type="compositionally biased region" description="Acidic residues" evidence="4">
    <location>
        <begin position="40"/>
        <end position="62"/>
    </location>
</feature>
<feature type="non-terminal residue" evidence="5">
    <location>
        <position position="242"/>
    </location>
</feature>
<dbReference type="PANTHER" id="PTHR16088:SF3">
    <property type="entry name" value="GON-4-LIKE PROTEIN"/>
    <property type="match status" value="1"/>
</dbReference>
<feature type="non-terminal residue" evidence="5">
    <location>
        <position position="1"/>
    </location>
</feature>